<feature type="domain" description="Rhodanese" evidence="2">
    <location>
        <begin position="62"/>
        <end position="154"/>
    </location>
</feature>
<evidence type="ECO:0000313" key="4">
    <source>
        <dbReference type="Proteomes" id="UP000295135"/>
    </source>
</evidence>
<dbReference type="CDD" id="cd00158">
    <property type="entry name" value="RHOD"/>
    <property type="match status" value="1"/>
</dbReference>
<keyword evidence="3" id="KW-0808">Transferase</keyword>
<feature type="signal peptide" evidence="1">
    <location>
        <begin position="1"/>
        <end position="22"/>
    </location>
</feature>
<dbReference type="SUPFAM" id="SSF52821">
    <property type="entry name" value="Rhodanese/Cell cycle control phosphatase"/>
    <property type="match status" value="1"/>
</dbReference>
<feature type="chain" id="PRO_5020632098" evidence="1">
    <location>
        <begin position="23"/>
        <end position="157"/>
    </location>
</feature>
<dbReference type="SMART" id="SM00450">
    <property type="entry name" value="RHOD"/>
    <property type="match status" value="1"/>
</dbReference>
<dbReference type="Pfam" id="PF00581">
    <property type="entry name" value="Rhodanese"/>
    <property type="match status" value="1"/>
</dbReference>
<proteinExistence type="predicted"/>
<dbReference type="GO" id="GO:0016740">
    <property type="term" value="F:transferase activity"/>
    <property type="evidence" value="ECO:0007669"/>
    <property type="project" value="UniProtKB-KW"/>
</dbReference>
<name>A0A4R3JXK6_9PROT</name>
<dbReference type="PANTHER" id="PTHR43031:SF10">
    <property type="entry name" value="RHODANESE DOMAIN-CONTAINING PROTEIN"/>
    <property type="match status" value="1"/>
</dbReference>
<sequence>MKPLLHFSTLLLTATLSLGAQAYDGALADRIHDTVTGQMDRQFFVTKPCKIEAPQVLEMLAKQEKLTLLDIRTPEETGVVKLSHPSALSIPMHELFKKANLDRLPKDGKIVVVCHSGNRAAGATALLKAIGFKDVVYVNGGLISLVTNLTPKTVPVK</sequence>
<dbReference type="InterPro" id="IPR050229">
    <property type="entry name" value="GlpE_sulfurtransferase"/>
</dbReference>
<dbReference type="Gene3D" id="3.40.250.10">
    <property type="entry name" value="Rhodanese-like domain"/>
    <property type="match status" value="1"/>
</dbReference>
<gene>
    <name evidence="3" type="ORF">EDC61_10886</name>
</gene>
<dbReference type="EMBL" id="SLZY01000008">
    <property type="protein sequence ID" value="TCS71743.1"/>
    <property type="molecule type" value="Genomic_DNA"/>
</dbReference>
<keyword evidence="4" id="KW-1185">Reference proteome</keyword>
<comment type="caution">
    <text evidence="3">The sequence shown here is derived from an EMBL/GenBank/DDBJ whole genome shotgun (WGS) entry which is preliminary data.</text>
</comment>
<dbReference type="RefSeq" id="WP_126460199.1">
    <property type="nucleotide sequence ID" value="NZ_AP018721.1"/>
</dbReference>
<reference evidence="3 4" key="1">
    <citation type="submission" date="2019-03" db="EMBL/GenBank/DDBJ databases">
        <title>Genomic Encyclopedia of Type Strains, Phase IV (KMG-IV): sequencing the most valuable type-strain genomes for metagenomic binning, comparative biology and taxonomic classification.</title>
        <authorList>
            <person name="Goeker M."/>
        </authorList>
    </citation>
    <scope>NUCLEOTIDE SEQUENCE [LARGE SCALE GENOMIC DNA]</scope>
    <source>
        <strain evidence="3 4">DSM 103923</strain>
    </source>
</reference>
<dbReference type="OrthoDB" id="1445766at2"/>
<evidence type="ECO:0000313" key="3">
    <source>
        <dbReference type="EMBL" id="TCS71743.1"/>
    </source>
</evidence>
<organism evidence="3 4">
    <name type="scientific">Sulfuritortus calidifontis</name>
    <dbReference type="NCBI Taxonomy" id="1914471"/>
    <lineage>
        <taxon>Bacteria</taxon>
        <taxon>Pseudomonadati</taxon>
        <taxon>Pseudomonadota</taxon>
        <taxon>Betaproteobacteria</taxon>
        <taxon>Nitrosomonadales</taxon>
        <taxon>Thiobacillaceae</taxon>
        <taxon>Sulfuritortus</taxon>
    </lineage>
</organism>
<evidence type="ECO:0000256" key="1">
    <source>
        <dbReference type="SAM" id="SignalP"/>
    </source>
</evidence>
<dbReference type="PROSITE" id="PS50206">
    <property type="entry name" value="RHODANESE_3"/>
    <property type="match status" value="1"/>
</dbReference>
<keyword evidence="1" id="KW-0732">Signal</keyword>
<dbReference type="InterPro" id="IPR001763">
    <property type="entry name" value="Rhodanese-like_dom"/>
</dbReference>
<dbReference type="Proteomes" id="UP000295135">
    <property type="component" value="Unassembled WGS sequence"/>
</dbReference>
<dbReference type="PANTHER" id="PTHR43031">
    <property type="entry name" value="FAD-DEPENDENT OXIDOREDUCTASE"/>
    <property type="match status" value="1"/>
</dbReference>
<protein>
    <submittedName>
        <fullName evidence="3">Thiosulfate sulfurtransferase</fullName>
    </submittedName>
</protein>
<evidence type="ECO:0000259" key="2">
    <source>
        <dbReference type="PROSITE" id="PS50206"/>
    </source>
</evidence>
<accession>A0A4R3JXK6</accession>
<dbReference type="InterPro" id="IPR036873">
    <property type="entry name" value="Rhodanese-like_dom_sf"/>
</dbReference>
<dbReference type="AlphaFoldDB" id="A0A4R3JXK6"/>